<dbReference type="PANTHER" id="PTHR42901:SF1">
    <property type="entry name" value="ALCOHOL DEHYDROGENASE"/>
    <property type="match status" value="1"/>
</dbReference>
<evidence type="ECO:0000313" key="5">
    <source>
        <dbReference type="Proteomes" id="UP000799324"/>
    </source>
</evidence>
<organism evidence="4 5">
    <name type="scientific">Lophiostoma macrostomum CBS 122681</name>
    <dbReference type="NCBI Taxonomy" id="1314788"/>
    <lineage>
        <taxon>Eukaryota</taxon>
        <taxon>Fungi</taxon>
        <taxon>Dikarya</taxon>
        <taxon>Ascomycota</taxon>
        <taxon>Pezizomycotina</taxon>
        <taxon>Dothideomycetes</taxon>
        <taxon>Pleosporomycetidae</taxon>
        <taxon>Pleosporales</taxon>
        <taxon>Lophiostomataceae</taxon>
        <taxon>Lophiostoma</taxon>
    </lineage>
</organism>
<name>A0A6A6SMQ0_9PLEO</name>
<accession>A0A6A6SMQ0</accession>
<sequence length="301" mass="32630">MDPEYFVKLQQFTPHTYRDIYPAIDPTKQPSLSQKGKVVIITGASQGLGARGFAPAFAATKPKALILAARNLSKLKALAASLSKDHPDIAILSLALDISSPDSISTFYTTIKSNYGHADVLINNAAVNDVEQRLKDADPVRWWSEFEINVRGTFLMTQGFLRLLPSPDTPARIVTLTSGAAVIAFDSVSAYGIAKLALLQMTAFVALENPNVVNVALHPGVIETDMLKEAFRAVALDTPELVGGVGTWLAAWEGADRAFLSGRYVTANWDVEELVGRSEEILKGDLLKVGLSGRFGREQFQ</sequence>
<dbReference type="Pfam" id="PF00106">
    <property type="entry name" value="adh_short"/>
    <property type="match status" value="1"/>
</dbReference>
<dbReference type="InterPro" id="IPR020904">
    <property type="entry name" value="Sc_DH/Rdtase_CS"/>
</dbReference>
<dbReference type="OrthoDB" id="1933717at2759"/>
<dbReference type="InterPro" id="IPR002347">
    <property type="entry name" value="SDR_fam"/>
</dbReference>
<dbReference type="CDD" id="cd05233">
    <property type="entry name" value="SDR_c"/>
    <property type="match status" value="1"/>
</dbReference>
<keyword evidence="3" id="KW-0560">Oxidoreductase</keyword>
<dbReference type="PANTHER" id="PTHR42901">
    <property type="entry name" value="ALCOHOL DEHYDROGENASE"/>
    <property type="match status" value="1"/>
</dbReference>
<dbReference type="SUPFAM" id="SSF51735">
    <property type="entry name" value="NAD(P)-binding Rossmann-fold domains"/>
    <property type="match status" value="1"/>
</dbReference>
<protein>
    <submittedName>
        <fullName evidence="4">NAD(P)-binding protein</fullName>
    </submittedName>
</protein>
<dbReference type="GO" id="GO:0016491">
    <property type="term" value="F:oxidoreductase activity"/>
    <property type="evidence" value="ECO:0007669"/>
    <property type="project" value="UniProtKB-KW"/>
</dbReference>
<keyword evidence="5" id="KW-1185">Reference proteome</keyword>
<keyword evidence="2" id="KW-0521">NADP</keyword>
<evidence type="ECO:0000256" key="3">
    <source>
        <dbReference type="ARBA" id="ARBA00023002"/>
    </source>
</evidence>
<comment type="similarity">
    <text evidence="1">Belongs to the short-chain dehydrogenases/reductases (SDR) family.</text>
</comment>
<dbReference type="InterPro" id="IPR036291">
    <property type="entry name" value="NAD(P)-bd_dom_sf"/>
</dbReference>
<dbReference type="AlphaFoldDB" id="A0A6A6SMQ0"/>
<dbReference type="Gene3D" id="3.40.50.720">
    <property type="entry name" value="NAD(P)-binding Rossmann-like Domain"/>
    <property type="match status" value="1"/>
</dbReference>
<dbReference type="EMBL" id="MU004505">
    <property type="protein sequence ID" value="KAF2649126.1"/>
    <property type="molecule type" value="Genomic_DNA"/>
</dbReference>
<dbReference type="PROSITE" id="PS00061">
    <property type="entry name" value="ADH_SHORT"/>
    <property type="match status" value="1"/>
</dbReference>
<dbReference type="PRINTS" id="PR00081">
    <property type="entry name" value="GDHRDH"/>
</dbReference>
<evidence type="ECO:0000313" key="4">
    <source>
        <dbReference type="EMBL" id="KAF2649126.1"/>
    </source>
</evidence>
<reference evidence="4" key="1">
    <citation type="journal article" date="2020" name="Stud. Mycol.">
        <title>101 Dothideomycetes genomes: a test case for predicting lifestyles and emergence of pathogens.</title>
        <authorList>
            <person name="Haridas S."/>
            <person name="Albert R."/>
            <person name="Binder M."/>
            <person name="Bloem J."/>
            <person name="Labutti K."/>
            <person name="Salamov A."/>
            <person name="Andreopoulos B."/>
            <person name="Baker S."/>
            <person name="Barry K."/>
            <person name="Bills G."/>
            <person name="Bluhm B."/>
            <person name="Cannon C."/>
            <person name="Castanera R."/>
            <person name="Culley D."/>
            <person name="Daum C."/>
            <person name="Ezra D."/>
            <person name="Gonzalez J."/>
            <person name="Henrissat B."/>
            <person name="Kuo A."/>
            <person name="Liang C."/>
            <person name="Lipzen A."/>
            <person name="Lutzoni F."/>
            <person name="Magnuson J."/>
            <person name="Mondo S."/>
            <person name="Nolan M."/>
            <person name="Ohm R."/>
            <person name="Pangilinan J."/>
            <person name="Park H.-J."/>
            <person name="Ramirez L."/>
            <person name="Alfaro M."/>
            <person name="Sun H."/>
            <person name="Tritt A."/>
            <person name="Yoshinaga Y."/>
            <person name="Zwiers L.-H."/>
            <person name="Turgeon B."/>
            <person name="Goodwin S."/>
            <person name="Spatafora J."/>
            <person name="Crous P."/>
            <person name="Grigoriev I."/>
        </authorList>
    </citation>
    <scope>NUCLEOTIDE SEQUENCE</scope>
    <source>
        <strain evidence="4">CBS 122681</strain>
    </source>
</reference>
<evidence type="ECO:0000256" key="2">
    <source>
        <dbReference type="ARBA" id="ARBA00022857"/>
    </source>
</evidence>
<evidence type="ECO:0000256" key="1">
    <source>
        <dbReference type="ARBA" id="ARBA00006484"/>
    </source>
</evidence>
<dbReference type="Proteomes" id="UP000799324">
    <property type="component" value="Unassembled WGS sequence"/>
</dbReference>
<gene>
    <name evidence="4" type="ORF">K491DRAFT_611410</name>
</gene>
<proteinExistence type="inferred from homology"/>